<dbReference type="AlphaFoldDB" id="A0AAQ3Q8L4"/>
<dbReference type="PANTHER" id="PTHR33415:SF4">
    <property type="entry name" value="DCL PROTEIN (DUF3223)"/>
    <property type="match status" value="1"/>
</dbReference>
<dbReference type="GO" id="GO:0009658">
    <property type="term" value="P:chloroplast organization"/>
    <property type="evidence" value="ECO:0007669"/>
    <property type="project" value="TreeGrafter"/>
</dbReference>
<proteinExistence type="predicted"/>
<dbReference type="Proteomes" id="UP001327560">
    <property type="component" value="Chromosome 3"/>
</dbReference>
<dbReference type="EMBL" id="CP136892">
    <property type="protein sequence ID" value="WOK99937.1"/>
    <property type="molecule type" value="Genomic_DNA"/>
</dbReference>
<keyword evidence="3" id="KW-1185">Reference proteome</keyword>
<evidence type="ECO:0000313" key="3">
    <source>
        <dbReference type="Proteomes" id="UP001327560"/>
    </source>
</evidence>
<name>A0AAQ3Q8L4_9LILI</name>
<dbReference type="PANTHER" id="PTHR33415">
    <property type="entry name" value="PROTEIN EMBRYO DEFECTIVE 514"/>
    <property type="match status" value="1"/>
</dbReference>
<accession>A0AAQ3Q8L4</accession>
<feature type="region of interest" description="Disordered" evidence="1">
    <location>
        <begin position="47"/>
        <end position="71"/>
    </location>
</feature>
<dbReference type="Pfam" id="PF11523">
    <property type="entry name" value="DUF3223"/>
    <property type="match status" value="1"/>
</dbReference>
<reference evidence="2 3" key="1">
    <citation type="submission" date="2023-10" db="EMBL/GenBank/DDBJ databases">
        <title>Chromosome-scale genome assembly provides insights into flower coloration mechanisms of Canna indica.</title>
        <authorList>
            <person name="Li C."/>
        </authorList>
    </citation>
    <scope>NUCLEOTIDE SEQUENCE [LARGE SCALE GENOMIC DNA]</scope>
    <source>
        <tissue evidence="2">Flower</tissue>
    </source>
</reference>
<dbReference type="Gene3D" id="3.10.450.40">
    <property type="match status" value="1"/>
</dbReference>
<gene>
    <name evidence="2" type="ORF">Cni_G08649</name>
</gene>
<dbReference type="InterPro" id="IPR044673">
    <property type="entry name" value="DCL-like"/>
</dbReference>
<dbReference type="GO" id="GO:1901259">
    <property type="term" value="P:chloroplast rRNA processing"/>
    <property type="evidence" value="ECO:0007669"/>
    <property type="project" value="TreeGrafter"/>
</dbReference>
<organism evidence="2 3">
    <name type="scientific">Canna indica</name>
    <name type="common">Indian-shot</name>
    <dbReference type="NCBI Taxonomy" id="4628"/>
    <lineage>
        <taxon>Eukaryota</taxon>
        <taxon>Viridiplantae</taxon>
        <taxon>Streptophyta</taxon>
        <taxon>Embryophyta</taxon>
        <taxon>Tracheophyta</taxon>
        <taxon>Spermatophyta</taxon>
        <taxon>Magnoliopsida</taxon>
        <taxon>Liliopsida</taxon>
        <taxon>Zingiberales</taxon>
        <taxon>Cannaceae</taxon>
        <taxon>Canna</taxon>
    </lineage>
</organism>
<protein>
    <submittedName>
        <fullName evidence="2">Protein DCL, chloroplastic</fullName>
    </submittedName>
</protein>
<sequence length="198" mass="22339">MASSAASLLLRGVPLLRVRGLRAAAFALPRRYTSSLLSDAEIHSPAAAASGSECEPTGSDGPPPLPSQKASPWTDLAEYQQWVNKEDDILKDIEPIRNFAKEILHSNRYTDGECLNAEDEKMVIEKLLHYHHNSDDKIGCGLNSIVVDRHPEFRHSRCLFVVRTNGSLMDFSYHKCLKAYIRHKYPSHAEKFILKHFK</sequence>
<evidence type="ECO:0000256" key="1">
    <source>
        <dbReference type="SAM" id="MobiDB-lite"/>
    </source>
</evidence>
<evidence type="ECO:0000313" key="2">
    <source>
        <dbReference type="EMBL" id="WOK99937.1"/>
    </source>
</evidence>
<dbReference type="GO" id="GO:0009507">
    <property type="term" value="C:chloroplast"/>
    <property type="evidence" value="ECO:0007669"/>
    <property type="project" value="TreeGrafter"/>
</dbReference>